<evidence type="ECO:0000256" key="6">
    <source>
        <dbReference type="ARBA" id="ARBA00023242"/>
    </source>
</evidence>
<gene>
    <name evidence="11" type="primary">Mitf</name>
    <name evidence="11" type="ORF">EOLROS_R10861</name>
</gene>
<dbReference type="GO" id="GO:0000981">
    <property type="term" value="F:DNA-binding transcription factor activity, RNA polymerase II-specific"/>
    <property type="evidence" value="ECO:0007669"/>
    <property type="project" value="TreeGrafter"/>
</dbReference>
<dbReference type="InterPro" id="IPR021802">
    <property type="entry name" value="MiT/TFE_C"/>
</dbReference>
<evidence type="ECO:0000313" key="11">
    <source>
        <dbReference type="EMBL" id="NXD62394.1"/>
    </source>
</evidence>
<feature type="non-terminal residue" evidence="11">
    <location>
        <position position="442"/>
    </location>
</feature>
<evidence type="ECO:0000259" key="9">
    <source>
        <dbReference type="Pfam" id="PF11851"/>
    </source>
</evidence>
<accession>A0A851X6L2</accession>
<dbReference type="Pfam" id="PF11851">
    <property type="entry name" value="DUF3371"/>
    <property type="match status" value="1"/>
</dbReference>
<keyword evidence="4" id="KW-0238">DNA-binding</keyword>
<evidence type="ECO:0000256" key="1">
    <source>
        <dbReference type="ARBA" id="ARBA00004123"/>
    </source>
</evidence>
<feature type="region of interest" description="Disordered" evidence="8">
    <location>
        <begin position="412"/>
        <end position="442"/>
    </location>
</feature>
<name>A0A851X6L2_EOLRO</name>
<evidence type="ECO:0000256" key="3">
    <source>
        <dbReference type="ARBA" id="ARBA00023015"/>
    </source>
</evidence>
<evidence type="ECO:0000256" key="2">
    <source>
        <dbReference type="ARBA" id="ARBA00004496"/>
    </source>
</evidence>
<feature type="compositionally biased region" description="Low complexity" evidence="8">
    <location>
        <begin position="420"/>
        <end position="434"/>
    </location>
</feature>
<feature type="coiled-coil region" evidence="7">
    <location>
        <begin position="273"/>
        <end position="314"/>
    </location>
</feature>
<evidence type="ECO:0000256" key="5">
    <source>
        <dbReference type="ARBA" id="ARBA00023163"/>
    </source>
</evidence>
<feature type="domain" description="MiT/TFE transcription factors C-terminal" evidence="9">
    <location>
        <begin position="313"/>
        <end position="437"/>
    </location>
</feature>
<feature type="non-terminal residue" evidence="11">
    <location>
        <position position="1"/>
    </location>
</feature>
<keyword evidence="6" id="KW-0539">Nucleus</keyword>
<organism evidence="11 12">
    <name type="scientific">Eolophus roseicapilla</name>
    <name type="common">Galah cockatoo</name>
    <name type="synonym">Cacatua roseicapilla</name>
    <dbReference type="NCBI Taxonomy" id="176039"/>
    <lineage>
        <taxon>Eukaryota</taxon>
        <taxon>Metazoa</taxon>
        <taxon>Chordata</taxon>
        <taxon>Craniata</taxon>
        <taxon>Vertebrata</taxon>
        <taxon>Euteleostomi</taxon>
        <taxon>Archelosauria</taxon>
        <taxon>Archosauria</taxon>
        <taxon>Dinosauria</taxon>
        <taxon>Saurischia</taxon>
        <taxon>Theropoda</taxon>
        <taxon>Coelurosauria</taxon>
        <taxon>Aves</taxon>
        <taxon>Neognathae</taxon>
        <taxon>Neoaves</taxon>
        <taxon>Telluraves</taxon>
        <taxon>Australaves</taxon>
        <taxon>Psittaciformes</taxon>
        <taxon>Cacatuidae</taxon>
        <taxon>Eolophus</taxon>
    </lineage>
</organism>
<keyword evidence="5" id="KW-0804">Transcription</keyword>
<feature type="coiled-coil region" evidence="7">
    <location>
        <begin position="8"/>
        <end position="36"/>
    </location>
</feature>
<keyword evidence="7" id="KW-0175">Coiled coil</keyword>
<proteinExistence type="predicted"/>
<feature type="domain" description="MiT/TFE transcription factors N-terminal" evidence="10">
    <location>
        <begin position="4"/>
        <end position="142"/>
    </location>
</feature>
<protein>
    <submittedName>
        <fullName evidence="11">MITF factor</fullName>
    </submittedName>
</protein>
<keyword evidence="3" id="KW-0805">Transcription regulation</keyword>
<comment type="subcellular location">
    <subcellularLocation>
        <location evidence="2">Cytoplasm</location>
    </subcellularLocation>
    <subcellularLocation>
        <location evidence="1">Nucleus</location>
    </subcellularLocation>
</comment>
<dbReference type="GO" id="GO:0030318">
    <property type="term" value="P:melanocyte differentiation"/>
    <property type="evidence" value="ECO:0007669"/>
    <property type="project" value="TreeGrafter"/>
</dbReference>
<evidence type="ECO:0000256" key="8">
    <source>
        <dbReference type="SAM" id="MobiDB-lite"/>
    </source>
</evidence>
<comment type="caution">
    <text evidence="11">The sequence shown here is derived from an EMBL/GenBank/DDBJ whole genome shotgun (WGS) entry which is preliminary data.</text>
</comment>
<dbReference type="InterPro" id="IPR031867">
    <property type="entry name" value="MiT/TFE_N"/>
</dbReference>
<keyword evidence="12" id="KW-1185">Reference proteome</keyword>
<reference evidence="11" key="1">
    <citation type="submission" date="2019-09" db="EMBL/GenBank/DDBJ databases">
        <title>Bird 10,000 Genomes (B10K) Project - Family phase.</title>
        <authorList>
            <person name="Zhang G."/>
        </authorList>
    </citation>
    <scope>NUCLEOTIDE SEQUENCE</scope>
    <source>
        <strain evidence="11">B10K-DU-025-06</strain>
        <tissue evidence="11">Mixed tissue sample</tissue>
    </source>
</reference>
<evidence type="ECO:0000256" key="7">
    <source>
        <dbReference type="SAM" id="Coils"/>
    </source>
</evidence>
<dbReference type="PANTHER" id="PTHR45776:SF4">
    <property type="entry name" value="MICROPHTHALMIA-ASSOCIATED TRANSCRIPTION FACTOR"/>
    <property type="match status" value="1"/>
</dbReference>
<dbReference type="Pfam" id="PF15951">
    <property type="entry name" value="MITF_TFEB_C_3_N"/>
    <property type="match status" value="1"/>
</dbReference>
<evidence type="ECO:0000259" key="10">
    <source>
        <dbReference type="Pfam" id="PF15951"/>
    </source>
</evidence>
<dbReference type="GO" id="GO:0000978">
    <property type="term" value="F:RNA polymerase II cis-regulatory region sequence-specific DNA binding"/>
    <property type="evidence" value="ECO:0007669"/>
    <property type="project" value="TreeGrafter"/>
</dbReference>
<dbReference type="AlphaFoldDB" id="A0A851X6L2"/>
<dbReference type="Gene3D" id="1.20.5.170">
    <property type="match status" value="1"/>
</dbReference>
<dbReference type="GO" id="GO:0005737">
    <property type="term" value="C:cytoplasm"/>
    <property type="evidence" value="ECO:0007669"/>
    <property type="project" value="UniProtKB-SubCell"/>
</dbReference>
<sequence length="442" mass="49349">MTSRILLRQQLMREQMQEQERREQQQKQQAAQFMQQRVPVSQTPAINVSVPTSLPPATQVPMEVLKVQTHLENPTKYHIQQAQRQQVKQYLSTTLANKHANQALSLPCPNQPGDHVMPPGTGSSAPNSPMAMLTLNSNCEKEGFYKFEEQSRCSDNCFVFLCPPFLLQMDDVIDDIISLESSYNEEILGLVDPALQMANTLPVSGNLIDLYGNQSMPPPGLNISNSCPANLPNIKRELTESEARALAKERQKKDNHNLSKDMRWNKGTILKASVDYIRKLQREQQRTKELENRQKKLEHANRHLLLRIQELEMQARAHGLSLVPSTGLCSPDMVNRVIKQEPVLDNCNQDIMPHHTDLSCTTTLDLTDGTITFSDNLGNVTEPTGTYGVPAKMGSKLEDILMDDTLSPVGVTDPLLSSVSPGASKTSSRRSSVSMEDTDHAC</sequence>
<evidence type="ECO:0000313" key="12">
    <source>
        <dbReference type="Proteomes" id="UP000637704"/>
    </source>
</evidence>
<dbReference type="GO" id="GO:0005634">
    <property type="term" value="C:nucleus"/>
    <property type="evidence" value="ECO:0007669"/>
    <property type="project" value="UniProtKB-SubCell"/>
</dbReference>
<dbReference type="EMBL" id="WBNI01000021">
    <property type="protein sequence ID" value="NXD62394.1"/>
    <property type="molecule type" value="Genomic_DNA"/>
</dbReference>
<dbReference type="Proteomes" id="UP000637704">
    <property type="component" value="Unassembled WGS sequence"/>
</dbReference>
<evidence type="ECO:0000256" key="4">
    <source>
        <dbReference type="ARBA" id="ARBA00023125"/>
    </source>
</evidence>
<dbReference type="PANTHER" id="PTHR45776">
    <property type="entry name" value="MIP04163P"/>
    <property type="match status" value="1"/>
</dbReference>